<keyword evidence="11" id="KW-1185">Reference proteome</keyword>
<dbReference type="AlphaFoldDB" id="A0A316U9M8"/>
<keyword evidence="8" id="KW-0010">Activator</keyword>
<accession>A0A316U9M8</accession>
<dbReference type="PANTHER" id="PTHR13114">
    <property type="entry name" value="MEDIATOR OF RNA POLYMERASE II TRANSCRIPTION SUBUNIT 17"/>
    <property type="match status" value="1"/>
</dbReference>
<evidence type="ECO:0000313" key="10">
    <source>
        <dbReference type="EMBL" id="PWN21916.1"/>
    </source>
</evidence>
<comment type="function">
    <text evidence="8">Component of the Mediator complex, a coactivator involved in the regulated transcription of nearly all RNA polymerase II-dependent genes. Mediator functions as a bridge to convey information from gene-specific regulatory proteins to the basal RNA polymerase II transcription machinery. Mediator is recruited to promoters by direct interactions with regulatory proteins and serves as a scaffold for the assembly of a functional preinitiation complex with RNA polymerase II and the general transcription factors.</text>
</comment>
<feature type="region of interest" description="Disordered" evidence="9">
    <location>
        <begin position="168"/>
        <end position="195"/>
    </location>
</feature>
<feature type="compositionally biased region" description="Basic and acidic residues" evidence="9">
    <location>
        <begin position="223"/>
        <end position="236"/>
    </location>
</feature>
<dbReference type="STRING" id="1684307.A0A316U9M8"/>
<feature type="region of interest" description="Disordered" evidence="9">
    <location>
        <begin position="223"/>
        <end position="244"/>
    </location>
</feature>
<dbReference type="PANTHER" id="PTHR13114:SF7">
    <property type="entry name" value="MEDIATOR OF RNA POLYMERASE II TRANSCRIPTION SUBUNIT 17"/>
    <property type="match status" value="1"/>
</dbReference>
<dbReference type="GO" id="GO:0003712">
    <property type="term" value="F:transcription coregulator activity"/>
    <property type="evidence" value="ECO:0007669"/>
    <property type="project" value="InterPro"/>
</dbReference>
<feature type="compositionally biased region" description="Low complexity" evidence="9">
    <location>
        <begin position="21"/>
        <end position="33"/>
    </location>
</feature>
<proteinExistence type="inferred from homology"/>
<keyword evidence="5 8" id="KW-0804">Transcription</keyword>
<dbReference type="EMBL" id="KZ819324">
    <property type="protein sequence ID" value="PWN21916.1"/>
    <property type="molecule type" value="Genomic_DNA"/>
</dbReference>
<dbReference type="GO" id="GO:0006357">
    <property type="term" value="P:regulation of transcription by RNA polymerase II"/>
    <property type="evidence" value="ECO:0007669"/>
    <property type="project" value="InterPro"/>
</dbReference>
<feature type="compositionally biased region" description="Low complexity" evidence="9">
    <location>
        <begin position="1"/>
        <end position="14"/>
    </location>
</feature>
<keyword evidence="4 8" id="KW-0805">Transcription regulation</keyword>
<feature type="region of interest" description="Disordered" evidence="9">
    <location>
        <begin position="1"/>
        <end position="33"/>
    </location>
</feature>
<evidence type="ECO:0000256" key="2">
    <source>
        <dbReference type="ARBA" id="ARBA00005635"/>
    </source>
</evidence>
<comment type="similarity">
    <text evidence="2 8">Belongs to the Mediator complex subunit 17 family.</text>
</comment>
<sequence>MTDTVGAHPLLLHLEPPPGAPSSSRLPPSPREAPLSERLLRLWTERGDFSKFSIDQLNDELDAPAKEGEAKASDSVAIGWGPDGEESYGKLAAEQDHKGKAKEVDTSPMTMEEFVQLKEDIMGRLQIAQQSLYSSQALVSLLVASHKSKGAQQNLALDSASVAATRPGSIAASRAESPAPSNASAGVGGEKRHPAGSAAAVEAEFGLDPYSIALTSIERSNIKNESLHQPSEERTGGGDLKSRRKLITLPEFEHEAERDEYTEGRRTALAHKRQSMARAIDILRAGAQRLGGETTSAEVLQPGQISEIESAPASSKRSATDSAQRWRALRQAQSNGWGITPGRPGRSAFGARMRLDEGEQDAWIGFGIPESKPQYRRTALAYLRRDMPTDTGSATGSDKTKRDGDLLVFASRLKKRLRVAFVFQSGERGDEEISIMSEPLRAHQEDGESETIDDSLRSAQAELADRELFDEVVAEARILSSQGAVNSLHTDESVTINIGPTMRLVFQMVEADVGGTETATGSGGVDENVRKDVGKTSSDTSALLSLVIAYLKLSLVKRYQSRADAVLAKETKPSSGTRPAGTTGAAAAASNKGDATDPTGPTKAKVAPAVSDASTKPAATAPVDPWEQASFLLPLLALLHYLSFTSQVRQILSSNGTSSQQPQKSDSYSFDAFQSLPSPARWLNAFLYGSPKEVKGAMRSLSGSGTIFSSQNSENAEKTVLLEVTCRYPDELSIHLPLRRRVDGALGVTLGRIGLGELREIVKEISEEK</sequence>
<comment type="subunit">
    <text evidence="8">Component of the Mediator complex.</text>
</comment>
<evidence type="ECO:0000256" key="3">
    <source>
        <dbReference type="ARBA" id="ARBA00019610"/>
    </source>
</evidence>
<dbReference type="Pfam" id="PF10156">
    <property type="entry name" value="Med17"/>
    <property type="match status" value="2"/>
</dbReference>
<evidence type="ECO:0000256" key="7">
    <source>
        <dbReference type="ARBA" id="ARBA00032014"/>
    </source>
</evidence>
<dbReference type="OrthoDB" id="1902587at2759"/>
<gene>
    <name evidence="8" type="primary">MED17</name>
    <name evidence="10" type="ORF">BCV69DRAFT_281823</name>
</gene>
<evidence type="ECO:0000313" key="11">
    <source>
        <dbReference type="Proteomes" id="UP000245942"/>
    </source>
</evidence>
<name>A0A316U9M8_9BASI</name>
<evidence type="ECO:0000256" key="4">
    <source>
        <dbReference type="ARBA" id="ARBA00023015"/>
    </source>
</evidence>
<dbReference type="InterPro" id="IPR019313">
    <property type="entry name" value="Mediator_Med17"/>
</dbReference>
<keyword evidence="6 8" id="KW-0539">Nucleus</keyword>
<reference evidence="10 11" key="1">
    <citation type="journal article" date="2018" name="Mol. Biol. Evol.">
        <title>Broad Genomic Sampling Reveals a Smut Pathogenic Ancestry of the Fungal Clade Ustilaginomycotina.</title>
        <authorList>
            <person name="Kijpornyongpan T."/>
            <person name="Mondo S.J."/>
            <person name="Barry K."/>
            <person name="Sandor L."/>
            <person name="Lee J."/>
            <person name="Lipzen A."/>
            <person name="Pangilinan J."/>
            <person name="LaButti K."/>
            <person name="Hainaut M."/>
            <person name="Henrissat B."/>
            <person name="Grigoriev I.V."/>
            <person name="Spatafora J.W."/>
            <person name="Aime M.C."/>
        </authorList>
    </citation>
    <scope>NUCLEOTIDE SEQUENCE [LARGE SCALE GENOMIC DNA]</scope>
    <source>
        <strain evidence="10 11">MCA 4718</strain>
    </source>
</reference>
<evidence type="ECO:0000256" key="5">
    <source>
        <dbReference type="ARBA" id="ARBA00023163"/>
    </source>
</evidence>
<protein>
    <recommendedName>
        <fullName evidence="3 8">Mediator of RNA polymerase II transcription subunit 17</fullName>
    </recommendedName>
    <alternativeName>
        <fullName evidence="7 8">Mediator complex subunit 17</fullName>
    </alternativeName>
</protein>
<dbReference type="GO" id="GO:0070847">
    <property type="term" value="C:core mediator complex"/>
    <property type="evidence" value="ECO:0007669"/>
    <property type="project" value="TreeGrafter"/>
</dbReference>
<feature type="region of interest" description="Disordered" evidence="9">
    <location>
        <begin position="567"/>
        <end position="620"/>
    </location>
</feature>
<dbReference type="GO" id="GO:0016592">
    <property type="term" value="C:mediator complex"/>
    <property type="evidence" value="ECO:0007669"/>
    <property type="project" value="InterPro"/>
</dbReference>
<comment type="subcellular location">
    <subcellularLocation>
        <location evidence="1 8">Nucleus</location>
    </subcellularLocation>
</comment>
<organism evidence="10 11">
    <name type="scientific">Pseudomicrostroma glucosiphilum</name>
    <dbReference type="NCBI Taxonomy" id="1684307"/>
    <lineage>
        <taxon>Eukaryota</taxon>
        <taxon>Fungi</taxon>
        <taxon>Dikarya</taxon>
        <taxon>Basidiomycota</taxon>
        <taxon>Ustilaginomycotina</taxon>
        <taxon>Exobasidiomycetes</taxon>
        <taxon>Microstromatales</taxon>
        <taxon>Microstromatales incertae sedis</taxon>
        <taxon>Pseudomicrostroma</taxon>
    </lineage>
</organism>
<evidence type="ECO:0000256" key="9">
    <source>
        <dbReference type="SAM" id="MobiDB-lite"/>
    </source>
</evidence>
<evidence type="ECO:0000256" key="6">
    <source>
        <dbReference type="ARBA" id="ARBA00023242"/>
    </source>
</evidence>
<evidence type="ECO:0000256" key="8">
    <source>
        <dbReference type="RuleBase" id="RU364140"/>
    </source>
</evidence>
<dbReference type="Proteomes" id="UP000245942">
    <property type="component" value="Unassembled WGS sequence"/>
</dbReference>
<feature type="compositionally biased region" description="Low complexity" evidence="9">
    <location>
        <begin position="576"/>
        <end position="593"/>
    </location>
</feature>
<evidence type="ECO:0000256" key="1">
    <source>
        <dbReference type="ARBA" id="ARBA00004123"/>
    </source>
</evidence>